<keyword evidence="1" id="KW-1133">Transmembrane helix</keyword>
<feature type="transmembrane region" description="Helical" evidence="1">
    <location>
        <begin position="222"/>
        <end position="239"/>
    </location>
</feature>
<dbReference type="EMBL" id="BSFJ01000035">
    <property type="protein sequence ID" value="GLK74189.1"/>
    <property type="molecule type" value="Genomic_DNA"/>
</dbReference>
<comment type="caution">
    <text evidence="2">The sequence shown here is derived from an EMBL/GenBank/DDBJ whole genome shotgun (WGS) entry which is preliminary data.</text>
</comment>
<dbReference type="Proteomes" id="UP001143370">
    <property type="component" value="Unassembled WGS sequence"/>
</dbReference>
<feature type="transmembrane region" description="Helical" evidence="1">
    <location>
        <begin position="442"/>
        <end position="458"/>
    </location>
</feature>
<feature type="transmembrane region" description="Helical" evidence="1">
    <location>
        <begin position="380"/>
        <end position="405"/>
    </location>
</feature>
<reference evidence="2" key="1">
    <citation type="journal article" date="2014" name="Int. J. Syst. Evol. Microbiol.">
        <title>Complete genome sequence of Corynebacterium casei LMG S-19264T (=DSM 44701T), isolated from a smear-ripened cheese.</title>
        <authorList>
            <consortium name="US DOE Joint Genome Institute (JGI-PGF)"/>
            <person name="Walter F."/>
            <person name="Albersmeier A."/>
            <person name="Kalinowski J."/>
            <person name="Ruckert C."/>
        </authorList>
    </citation>
    <scope>NUCLEOTIDE SEQUENCE</scope>
    <source>
        <strain evidence="2">VKM B-2484</strain>
    </source>
</reference>
<accession>A0A9W6JDV0</accession>
<feature type="transmembrane region" description="Helical" evidence="1">
    <location>
        <begin position="87"/>
        <end position="106"/>
    </location>
</feature>
<protein>
    <submittedName>
        <fullName evidence="2">Uncharacterized protein</fullName>
    </submittedName>
</protein>
<feature type="transmembrane region" description="Helical" evidence="1">
    <location>
        <begin position="270"/>
        <end position="286"/>
    </location>
</feature>
<sequence length="489" mass="52772">MIYVPVAIYWAFALWGLLSKRQILIGLFFLTLPLGSFAVLPPGLTGGLSFVASTMTVLLILVRQFLLSRSGLDALLANALSLRRGGLLTLFWIVAVGVTLLSPRFLAGQIDVIPMAVRPGIGIEGLRPTIQNLSQLAYLTISTFAVFAFAKMFEPPALRMVLIRGLMLAATVTIITGALDYASTYLPLAPVLAPFRTAEYALLVNVTIGDGVKRVTGLMPEASAYGGTVLFLLSYLYFLRRSVTDRRLTFQINILLAGLTLFLILSTSSAGYVGIGVFLMVAVLEWQSRASRIARSILSRRGVLQDVAMVFVGLAVFSLVVMWAPSAFDPVIQRLDSLVFNKTSSDSYIERTMWTRVAFEAGISSYMVGVGIGSVRGSNFAATLFGSVGLLGVLLYFGFVLQSLLRRADSRDPEAQAMSAALKWAFWPNFAVSLLIGTTPDFGAVMALTWGVLLALTVRPRRQEFLTQPDWAARGGDGAGAEPAVGGGR</sequence>
<feature type="transmembrane region" description="Helical" evidence="1">
    <location>
        <begin position="136"/>
        <end position="153"/>
    </location>
</feature>
<keyword evidence="1" id="KW-0812">Transmembrane</keyword>
<feature type="transmembrane region" description="Helical" evidence="1">
    <location>
        <begin position="46"/>
        <end position="66"/>
    </location>
</feature>
<feature type="transmembrane region" description="Helical" evidence="1">
    <location>
        <begin position="307"/>
        <end position="328"/>
    </location>
</feature>
<keyword evidence="1" id="KW-0472">Membrane</keyword>
<gene>
    <name evidence="2" type="ORF">GCM10017643_43070</name>
</gene>
<evidence type="ECO:0000313" key="2">
    <source>
        <dbReference type="EMBL" id="GLK74189.1"/>
    </source>
</evidence>
<feature type="transmembrane region" description="Helical" evidence="1">
    <location>
        <begin position="248"/>
        <end position="264"/>
    </location>
</feature>
<evidence type="ECO:0000256" key="1">
    <source>
        <dbReference type="SAM" id="Phobius"/>
    </source>
</evidence>
<dbReference type="RefSeq" id="WP_213368871.1">
    <property type="nucleotide sequence ID" value="NZ_BSFJ01000035.1"/>
</dbReference>
<dbReference type="AlphaFoldDB" id="A0A9W6JDV0"/>
<evidence type="ECO:0000313" key="3">
    <source>
        <dbReference type="Proteomes" id="UP001143370"/>
    </source>
</evidence>
<reference evidence="2" key="2">
    <citation type="submission" date="2023-01" db="EMBL/GenBank/DDBJ databases">
        <authorList>
            <person name="Sun Q."/>
            <person name="Evtushenko L."/>
        </authorList>
    </citation>
    <scope>NUCLEOTIDE SEQUENCE</scope>
    <source>
        <strain evidence="2">VKM B-2484</strain>
    </source>
</reference>
<name>A0A9W6JDV0_9HYPH</name>
<organism evidence="2 3">
    <name type="scientific">Ancylobacter dichloromethanicus</name>
    <dbReference type="NCBI Taxonomy" id="518825"/>
    <lineage>
        <taxon>Bacteria</taxon>
        <taxon>Pseudomonadati</taxon>
        <taxon>Pseudomonadota</taxon>
        <taxon>Alphaproteobacteria</taxon>
        <taxon>Hyphomicrobiales</taxon>
        <taxon>Xanthobacteraceae</taxon>
        <taxon>Ancylobacter</taxon>
    </lineage>
</organism>
<feature type="transmembrane region" description="Helical" evidence="1">
    <location>
        <begin position="165"/>
        <end position="186"/>
    </location>
</feature>
<proteinExistence type="predicted"/>
<keyword evidence="3" id="KW-1185">Reference proteome</keyword>